<proteinExistence type="predicted"/>
<dbReference type="EMBL" id="RBNJ01002227">
    <property type="protein sequence ID" value="RUS32244.1"/>
    <property type="molecule type" value="Genomic_DNA"/>
</dbReference>
<dbReference type="Proteomes" id="UP000274822">
    <property type="component" value="Unassembled WGS sequence"/>
</dbReference>
<evidence type="ECO:0000256" key="1">
    <source>
        <dbReference type="SAM" id="MobiDB-lite"/>
    </source>
</evidence>
<comment type="caution">
    <text evidence="2">The sequence shown here is derived from an EMBL/GenBank/DDBJ whole genome shotgun (WGS) entry which is preliminary data.</text>
</comment>
<protein>
    <submittedName>
        <fullName evidence="2">Uncharacterized protein</fullName>
    </submittedName>
</protein>
<organism evidence="2 3">
    <name type="scientific">Jimgerdemannia flammicorona</name>
    <dbReference type="NCBI Taxonomy" id="994334"/>
    <lineage>
        <taxon>Eukaryota</taxon>
        <taxon>Fungi</taxon>
        <taxon>Fungi incertae sedis</taxon>
        <taxon>Mucoromycota</taxon>
        <taxon>Mucoromycotina</taxon>
        <taxon>Endogonomycetes</taxon>
        <taxon>Endogonales</taxon>
        <taxon>Endogonaceae</taxon>
        <taxon>Jimgerdemannia</taxon>
    </lineage>
</organism>
<feature type="region of interest" description="Disordered" evidence="1">
    <location>
        <begin position="1"/>
        <end position="50"/>
    </location>
</feature>
<evidence type="ECO:0000313" key="3">
    <source>
        <dbReference type="Proteomes" id="UP000274822"/>
    </source>
</evidence>
<reference evidence="2 3" key="1">
    <citation type="journal article" date="2018" name="New Phytol.">
        <title>Phylogenomics of Endogonaceae and evolution of mycorrhizas within Mucoromycota.</title>
        <authorList>
            <person name="Chang Y."/>
            <person name="Desiro A."/>
            <person name="Na H."/>
            <person name="Sandor L."/>
            <person name="Lipzen A."/>
            <person name="Clum A."/>
            <person name="Barry K."/>
            <person name="Grigoriev I.V."/>
            <person name="Martin F.M."/>
            <person name="Stajich J.E."/>
            <person name="Smith M.E."/>
            <person name="Bonito G."/>
            <person name="Spatafora J.W."/>
        </authorList>
    </citation>
    <scope>NUCLEOTIDE SEQUENCE [LARGE SCALE GENOMIC DNA]</scope>
    <source>
        <strain evidence="2 3">AD002</strain>
    </source>
</reference>
<dbReference type="AlphaFoldDB" id="A0A433QR26"/>
<keyword evidence="3" id="KW-1185">Reference proteome</keyword>
<accession>A0A433QR26</accession>
<evidence type="ECO:0000313" key="2">
    <source>
        <dbReference type="EMBL" id="RUS32244.1"/>
    </source>
</evidence>
<name>A0A433QR26_9FUNG</name>
<gene>
    <name evidence="2" type="ORF">BC938DRAFT_475959</name>
</gene>
<feature type="compositionally biased region" description="Low complexity" evidence="1">
    <location>
        <begin position="1"/>
        <end position="19"/>
    </location>
</feature>
<sequence>MESTTTHTHTHTHTLSLSLKNTHASPARETYSRVPGRRVKPCPDSSWRRPQTEMGRYVNLVEVATDMKPGVEVHAAEQGAGGDAEILYSRGSLNGYA</sequence>